<dbReference type="PANTHER" id="PTHR23235:SF120">
    <property type="entry name" value="KRUPPEL-LIKE FACTOR 15"/>
    <property type="match status" value="1"/>
</dbReference>
<feature type="region of interest" description="Disordered" evidence="9">
    <location>
        <begin position="306"/>
        <end position="345"/>
    </location>
</feature>
<keyword evidence="5" id="KW-0862">Zinc</keyword>
<feature type="compositionally biased region" description="Low complexity" evidence="9">
    <location>
        <begin position="122"/>
        <end position="133"/>
    </location>
</feature>
<proteinExistence type="predicted"/>
<feature type="domain" description="C2H2-type" evidence="11">
    <location>
        <begin position="380"/>
        <end position="409"/>
    </location>
</feature>
<dbReference type="InterPro" id="IPR036236">
    <property type="entry name" value="Znf_C2H2_sf"/>
</dbReference>
<feature type="domain" description="C2H2-type" evidence="11">
    <location>
        <begin position="438"/>
        <end position="463"/>
    </location>
</feature>
<keyword evidence="2" id="KW-0479">Metal-binding</keyword>
<feature type="region of interest" description="Disordered" evidence="9">
    <location>
        <begin position="108"/>
        <end position="138"/>
    </location>
</feature>
<dbReference type="SMART" id="SM00355">
    <property type="entry name" value="ZnF_C2H2"/>
    <property type="match status" value="4"/>
</dbReference>
<dbReference type="GO" id="GO:0005634">
    <property type="term" value="C:nucleus"/>
    <property type="evidence" value="ECO:0007669"/>
    <property type="project" value="UniProtKB-SubCell"/>
</dbReference>
<keyword evidence="13" id="KW-1185">Reference proteome</keyword>
<comment type="subcellular location">
    <subcellularLocation>
        <location evidence="1">Nucleus</location>
    </subcellularLocation>
</comment>
<accession>A0A0G4KDI0</accession>
<feature type="compositionally biased region" description="Low complexity" evidence="9">
    <location>
        <begin position="313"/>
        <end position="324"/>
    </location>
</feature>
<keyword evidence="3" id="KW-0677">Repeat</keyword>
<reference evidence="12 13" key="1">
    <citation type="submission" date="2015-05" db="EMBL/GenBank/DDBJ databases">
        <authorList>
            <person name="Wang D.B."/>
            <person name="Wang M."/>
        </authorList>
    </citation>
    <scope>NUCLEOTIDE SEQUENCE [LARGE SCALE GENOMIC DNA]</scope>
    <source>
        <strain evidence="12">VL1</strain>
    </source>
</reference>
<feature type="compositionally biased region" description="Low complexity" evidence="9">
    <location>
        <begin position="239"/>
        <end position="258"/>
    </location>
</feature>
<gene>
    <name evidence="12" type="ORF">BN1708_009097</name>
</gene>
<evidence type="ECO:0000313" key="13">
    <source>
        <dbReference type="Proteomes" id="UP000044602"/>
    </source>
</evidence>
<keyword evidence="4 8" id="KW-0863">Zinc-finger</keyword>
<dbReference type="Pfam" id="PF00096">
    <property type="entry name" value="zf-C2H2"/>
    <property type="match status" value="4"/>
</dbReference>
<dbReference type="Proteomes" id="UP000044602">
    <property type="component" value="Unassembled WGS sequence"/>
</dbReference>
<sequence>MAHGPRRDLSRAWVQRSPDLSRAFSNRLALSRIGPQPWYISLLLAAIVYIYSCTTLEILVLAFSSYDTALLITTHQSSFLKVLLPLVSPKNPSLLYLHAIDPTFLDTMSPSPTPQPWDHWSQQQQQQQQQQPQHHSGYPLMDQSVFPQYASQPTQYDPRTSQYDPRTVVTSGPLVARHMATHYVTAPAYGVSPISNMKPHFPAQTHYSYGQYDQPAGHLAMPYSRMSPQQERLGLPMVSQMPQQQQILSQQRQQRSPSATRSETLSAPKTPDPMNTKEITYNKPVMTDDVVFTTPVDVMMKALQKRKDKEELASSNSSEAGAGSVKSEPSSPHPSSTDGSQETTDKVKKYRCPYDGCPKSFQQSTHLETHKRAHTGDKPYKCEWHGCGRRFSQPGNLKTHTRLHTGERPFECEMCGACFAQRGNLTAHKATHSKTKPFVCKLDTCNKCFTTRGNLKNHQNKYHKETIAQLVDWIISLTDVDALSPKDRDLLWYFSNIYKNSNKGIKGRGRDRRVSEVRMGKTKLNSPGMGLPRSKMLDSSFSRLGLGF</sequence>
<feature type="region of interest" description="Disordered" evidence="9">
    <location>
        <begin position="239"/>
        <end position="281"/>
    </location>
</feature>
<dbReference type="PROSITE" id="PS00028">
    <property type="entry name" value="ZINC_FINGER_C2H2_1"/>
    <property type="match status" value="4"/>
</dbReference>
<feature type="domain" description="C2H2-type" evidence="11">
    <location>
        <begin position="410"/>
        <end position="437"/>
    </location>
</feature>
<dbReference type="AlphaFoldDB" id="A0A0G4KDI0"/>
<evidence type="ECO:0000313" key="12">
    <source>
        <dbReference type="EMBL" id="CRJ83680.1"/>
    </source>
</evidence>
<dbReference type="EMBL" id="CVQH01000225">
    <property type="protein sequence ID" value="CRJ83680.1"/>
    <property type="molecule type" value="Genomic_DNA"/>
</dbReference>
<evidence type="ECO:0000256" key="10">
    <source>
        <dbReference type="SAM" id="Phobius"/>
    </source>
</evidence>
<dbReference type="FunFam" id="3.30.160.60:FF:000072">
    <property type="entry name" value="zinc finger protein 143 isoform X1"/>
    <property type="match status" value="1"/>
</dbReference>
<evidence type="ECO:0000256" key="6">
    <source>
        <dbReference type="ARBA" id="ARBA00023125"/>
    </source>
</evidence>
<dbReference type="FunFam" id="3.30.160.60:FF:000104">
    <property type="entry name" value="Transcriptional repressor protein YY1"/>
    <property type="match status" value="1"/>
</dbReference>
<dbReference type="GO" id="GO:0000981">
    <property type="term" value="F:DNA-binding transcription factor activity, RNA polymerase II-specific"/>
    <property type="evidence" value="ECO:0007669"/>
    <property type="project" value="TreeGrafter"/>
</dbReference>
<evidence type="ECO:0000256" key="1">
    <source>
        <dbReference type="ARBA" id="ARBA00004123"/>
    </source>
</evidence>
<evidence type="ECO:0000256" key="4">
    <source>
        <dbReference type="ARBA" id="ARBA00022771"/>
    </source>
</evidence>
<dbReference type="PANTHER" id="PTHR23235">
    <property type="entry name" value="KRUEPPEL-LIKE TRANSCRIPTION FACTOR"/>
    <property type="match status" value="1"/>
</dbReference>
<evidence type="ECO:0000256" key="7">
    <source>
        <dbReference type="ARBA" id="ARBA00023242"/>
    </source>
</evidence>
<keyword evidence="7" id="KW-0539">Nucleus</keyword>
<dbReference type="SUPFAM" id="SSF57667">
    <property type="entry name" value="beta-beta-alpha zinc fingers"/>
    <property type="match status" value="2"/>
</dbReference>
<feature type="compositionally biased region" description="Polar residues" evidence="9">
    <location>
        <begin position="327"/>
        <end position="342"/>
    </location>
</feature>
<evidence type="ECO:0000256" key="8">
    <source>
        <dbReference type="PROSITE-ProRule" id="PRU00042"/>
    </source>
</evidence>
<feature type="domain" description="C2H2-type" evidence="11">
    <location>
        <begin position="350"/>
        <end position="379"/>
    </location>
</feature>
<keyword evidence="10" id="KW-0472">Membrane</keyword>
<evidence type="ECO:0000256" key="5">
    <source>
        <dbReference type="ARBA" id="ARBA00022833"/>
    </source>
</evidence>
<evidence type="ECO:0000259" key="11">
    <source>
        <dbReference type="PROSITE" id="PS50157"/>
    </source>
</evidence>
<dbReference type="GO" id="GO:0008270">
    <property type="term" value="F:zinc ion binding"/>
    <property type="evidence" value="ECO:0007669"/>
    <property type="project" value="UniProtKB-KW"/>
</dbReference>
<dbReference type="InterPro" id="IPR013087">
    <property type="entry name" value="Znf_C2H2_type"/>
</dbReference>
<dbReference type="Gene3D" id="3.30.160.60">
    <property type="entry name" value="Classic Zinc Finger"/>
    <property type="match status" value="4"/>
</dbReference>
<organism evidence="12 13">
    <name type="scientific">Verticillium longisporum</name>
    <name type="common">Verticillium dahliae var. longisporum</name>
    <dbReference type="NCBI Taxonomy" id="100787"/>
    <lineage>
        <taxon>Eukaryota</taxon>
        <taxon>Fungi</taxon>
        <taxon>Dikarya</taxon>
        <taxon>Ascomycota</taxon>
        <taxon>Pezizomycotina</taxon>
        <taxon>Sordariomycetes</taxon>
        <taxon>Hypocreomycetidae</taxon>
        <taxon>Glomerellales</taxon>
        <taxon>Plectosphaerellaceae</taxon>
        <taxon>Verticillium</taxon>
    </lineage>
</organism>
<feature type="transmembrane region" description="Helical" evidence="10">
    <location>
        <begin position="38"/>
        <end position="63"/>
    </location>
</feature>
<dbReference type="GO" id="GO:0000978">
    <property type="term" value="F:RNA polymerase II cis-regulatory region sequence-specific DNA binding"/>
    <property type="evidence" value="ECO:0007669"/>
    <property type="project" value="UniProtKB-ARBA"/>
</dbReference>
<evidence type="ECO:0000256" key="2">
    <source>
        <dbReference type="ARBA" id="ARBA00022723"/>
    </source>
</evidence>
<keyword evidence="10" id="KW-1133">Transmembrane helix</keyword>
<keyword evidence="6" id="KW-0238">DNA-binding</keyword>
<dbReference type="FunFam" id="3.30.160.60:FF:000557">
    <property type="entry name" value="zinc finger and SCAN domain-containing protein 29"/>
    <property type="match status" value="1"/>
</dbReference>
<evidence type="ECO:0000256" key="3">
    <source>
        <dbReference type="ARBA" id="ARBA00022737"/>
    </source>
</evidence>
<dbReference type="PROSITE" id="PS50157">
    <property type="entry name" value="ZINC_FINGER_C2H2_2"/>
    <property type="match status" value="4"/>
</dbReference>
<protein>
    <recommendedName>
        <fullName evidence="11">C2H2-type domain-containing protein</fullName>
    </recommendedName>
</protein>
<dbReference type="STRING" id="100787.A0A0G4KDI0"/>
<name>A0A0G4KDI0_VERLO</name>
<keyword evidence="10" id="KW-0812">Transmembrane</keyword>
<evidence type="ECO:0000256" key="9">
    <source>
        <dbReference type="SAM" id="MobiDB-lite"/>
    </source>
</evidence>